<evidence type="ECO:0000256" key="1">
    <source>
        <dbReference type="SAM" id="MobiDB-lite"/>
    </source>
</evidence>
<proteinExistence type="predicted"/>
<accession>A0A178ZX57</accession>
<dbReference type="EMBL" id="LVYI01000002">
    <property type="protein sequence ID" value="OAP63575.1"/>
    <property type="molecule type" value="Genomic_DNA"/>
</dbReference>
<protein>
    <submittedName>
        <fullName evidence="2">Uncharacterized protein</fullName>
    </submittedName>
</protein>
<reference evidence="2 3" key="1">
    <citation type="submission" date="2016-04" db="EMBL/GenBank/DDBJ databases">
        <title>Draft genome of Fonsecaea erecta CBS 125763.</title>
        <authorList>
            <person name="Weiss V.A."/>
            <person name="Vicente V.A."/>
            <person name="Raittz R.T."/>
            <person name="Moreno L.F."/>
            <person name="De Souza E.M."/>
            <person name="Pedrosa F.O."/>
            <person name="Steffens M.B."/>
            <person name="Faoro H."/>
            <person name="Tadra-Sfeir M.Z."/>
            <person name="Najafzadeh M.J."/>
            <person name="Felipe M.S."/>
            <person name="Teixeira M."/>
            <person name="Sun J."/>
            <person name="Xi L."/>
            <person name="Gomes R."/>
            <person name="De Azevedo C.M."/>
            <person name="Salgado C.G."/>
            <person name="Da Silva M.B."/>
            <person name="Nascimento M.F."/>
            <person name="Queiroz-Telles F."/>
            <person name="Attili D.S."/>
            <person name="Gorbushina A."/>
        </authorList>
    </citation>
    <scope>NUCLEOTIDE SEQUENCE [LARGE SCALE GENOMIC DNA]</scope>
    <source>
        <strain evidence="2 3">CBS 125763</strain>
    </source>
</reference>
<dbReference type="STRING" id="1367422.A0A178ZX57"/>
<dbReference type="AlphaFoldDB" id="A0A178ZX57"/>
<name>A0A178ZX57_9EURO</name>
<evidence type="ECO:0000313" key="2">
    <source>
        <dbReference type="EMBL" id="OAP63575.1"/>
    </source>
</evidence>
<sequence length="382" mass="41300">MADTSDYPDDIQFAGLVQAATAAADAQIRDPSSLGKRKRDDHNVIEHVPTLDEDGVGDAPDPAAASSPPHLQSSASVLFREPSTKSRKHSRPSLGKVFASLELAPENFLRLQSAAKAFMLDEAHPERRAVVAPKKNAGGSELAKLNLWNCVDEFLSAHGYGEKYFAPGVGGGIPGAPQRTVFWPQDSQTIIKLMMPLMRKMVTNERQRIYAAATRKQGSAKESGEEHSPVAVDESIMSDGKAPEANYPDQAIEVHPPIPEQQDVPSLSPHMSQPTTTFKQSILLHVNVVSNTGGALRRVIPRFSLTPDAAPSLSALLVEVEKRYTLPARTGDAPGVQSRPIVKVWLTDGLVTVVEDGEWMVALLSAGVVDWMDGEVRVLVEV</sequence>
<evidence type="ECO:0000313" key="3">
    <source>
        <dbReference type="Proteomes" id="UP000078343"/>
    </source>
</evidence>
<dbReference type="Proteomes" id="UP000078343">
    <property type="component" value="Unassembled WGS sequence"/>
</dbReference>
<comment type="caution">
    <text evidence="2">The sequence shown here is derived from an EMBL/GenBank/DDBJ whole genome shotgun (WGS) entry which is preliminary data.</text>
</comment>
<dbReference type="GeneID" id="30006972"/>
<dbReference type="OrthoDB" id="5373017at2759"/>
<organism evidence="2 3">
    <name type="scientific">Fonsecaea erecta</name>
    <dbReference type="NCBI Taxonomy" id="1367422"/>
    <lineage>
        <taxon>Eukaryota</taxon>
        <taxon>Fungi</taxon>
        <taxon>Dikarya</taxon>
        <taxon>Ascomycota</taxon>
        <taxon>Pezizomycotina</taxon>
        <taxon>Eurotiomycetes</taxon>
        <taxon>Chaetothyriomycetidae</taxon>
        <taxon>Chaetothyriales</taxon>
        <taxon>Herpotrichiellaceae</taxon>
        <taxon>Fonsecaea</taxon>
    </lineage>
</organism>
<feature type="region of interest" description="Disordered" evidence="1">
    <location>
        <begin position="25"/>
        <end position="91"/>
    </location>
</feature>
<keyword evidence="3" id="KW-1185">Reference proteome</keyword>
<dbReference type="RefSeq" id="XP_018696942.1">
    <property type="nucleotide sequence ID" value="XM_018834318.1"/>
</dbReference>
<gene>
    <name evidence="2" type="ORF">AYL99_02802</name>
</gene>
<feature type="compositionally biased region" description="Low complexity" evidence="1">
    <location>
        <begin position="58"/>
        <end position="69"/>
    </location>
</feature>